<accession>A0ABT5J4S1</accession>
<evidence type="ECO:0000259" key="6">
    <source>
        <dbReference type="PROSITE" id="PS50931"/>
    </source>
</evidence>
<dbReference type="InterPro" id="IPR036388">
    <property type="entry name" value="WH-like_DNA-bd_sf"/>
</dbReference>
<evidence type="ECO:0000256" key="3">
    <source>
        <dbReference type="ARBA" id="ARBA00023125"/>
    </source>
</evidence>
<dbReference type="Pfam" id="PF03466">
    <property type="entry name" value="LysR_substrate"/>
    <property type="match status" value="1"/>
</dbReference>
<dbReference type="PRINTS" id="PR00039">
    <property type="entry name" value="HTHLYSR"/>
</dbReference>
<evidence type="ECO:0000256" key="2">
    <source>
        <dbReference type="ARBA" id="ARBA00023015"/>
    </source>
</evidence>
<dbReference type="RefSeq" id="WP_272775297.1">
    <property type="nucleotide sequence ID" value="NZ_JAQQLI010000002.1"/>
</dbReference>
<organism evidence="7 8">
    <name type="scientific">Rhodoplanes tepidamans</name>
    <name type="common">Rhodoplanes cryptolactis</name>
    <dbReference type="NCBI Taxonomy" id="200616"/>
    <lineage>
        <taxon>Bacteria</taxon>
        <taxon>Pseudomonadati</taxon>
        <taxon>Pseudomonadota</taxon>
        <taxon>Alphaproteobacteria</taxon>
        <taxon>Hyphomicrobiales</taxon>
        <taxon>Nitrobacteraceae</taxon>
        <taxon>Rhodoplanes</taxon>
    </lineage>
</organism>
<feature type="compositionally biased region" description="Pro residues" evidence="5">
    <location>
        <begin position="315"/>
        <end position="326"/>
    </location>
</feature>
<dbReference type="EMBL" id="JAQQLI010000002">
    <property type="protein sequence ID" value="MDC7784447.1"/>
    <property type="molecule type" value="Genomic_DNA"/>
</dbReference>
<dbReference type="InterPro" id="IPR000847">
    <property type="entry name" value="LysR_HTH_N"/>
</dbReference>
<dbReference type="Gene3D" id="1.10.10.10">
    <property type="entry name" value="Winged helix-like DNA-binding domain superfamily/Winged helix DNA-binding domain"/>
    <property type="match status" value="1"/>
</dbReference>
<dbReference type="Gene3D" id="3.40.190.290">
    <property type="match status" value="1"/>
</dbReference>
<protein>
    <submittedName>
        <fullName evidence="7">LysR substrate-binding domain-containing protein</fullName>
    </submittedName>
</protein>
<dbReference type="PROSITE" id="PS50931">
    <property type="entry name" value="HTH_LYSR"/>
    <property type="match status" value="1"/>
</dbReference>
<keyword evidence="2" id="KW-0805">Transcription regulation</keyword>
<evidence type="ECO:0000256" key="4">
    <source>
        <dbReference type="ARBA" id="ARBA00023163"/>
    </source>
</evidence>
<dbReference type="Proteomes" id="UP001165652">
    <property type="component" value="Unassembled WGS sequence"/>
</dbReference>
<dbReference type="SUPFAM" id="SSF46785">
    <property type="entry name" value="Winged helix' DNA-binding domain"/>
    <property type="match status" value="1"/>
</dbReference>
<feature type="region of interest" description="Disordered" evidence="5">
    <location>
        <begin position="297"/>
        <end position="326"/>
    </location>
</feature>
<keyword evidence="4" id="KW-0804">Transcription</keyword>
<evidence type="ECO:0000256" key="5">
    <source>
        <dbReference type="SAM" id="MobiDB-lite"/>
    </source>
</evidence>
<comment type="similarity">
    <text evidence="1">Belongs to the LysR transcriptional regulatory family.</text>
</comment>
<evidence type="ECO:0000256" key="1">
    <source>
        <dbReference type="ARBA" id="ARBA00009437"/>
    </source>
</evidence>
<comment type="caution">
    <text evidence="7">The sequence shown here is derived from an EMBL/GenBank/DDBJ whole genome shotgun (WGS) entry which is preliminary data.</text>
</comment>
<keyword evidence="8" id="KW-1185">Reference proteome</keyword>
<evidence type="ECO:0000313" key="7">
    <source>
        <dbReference type="EMBL" id="MDC7784447.1"/>
    </source>
</evidence>
<sequence>MLSLRELDVFRRIMAHGTITAAAEALHISQPAVSRMLQQAEQRLGFPLFLRHRKRLIATSEAQALFPDTVAAFAALDTVQRRAADLKAGTAGVLEIAAISAFANALLPAAIARFRAPRPDVVVTLRATSALDVATRVANHQADIGFIIDSTTVPGVSVGDLCATAFGAVLPAGHRLAGAPWVAPADLAEEPLICLGRHLPLGLLAMRAFAEADVPFRVAIEVTQSTVACAMVRAGAGVALLDGLGLMGAPGGDLVLRPFRPAVQVAGRLVRPRHRPPSRLAEDFVAVVRAVVAASDPGLGVPRRPAGGTRNGGSRPPPQAPVDPLA</sequence>
<dbReference type="InterPro" id="IPR005119">
    <property type="entry name" value="LysR_subst-bd"/>
</dbReference>
<keyword evidence="3" id="KW-0238">DNA-binding</keyword>
<proteinExistence type="inferred from homology"/>
<dbReference type="PANTHER" id="PTHR30427:SF1">
    <property type="entry name" value="TRANSCRIPTIONAL ACTIVATOR PROTEIN LYSR"/>
    <property type="match status" value="1"/>
</dbReference>
<evidence type="ECO:0000313" key="8">
    <source>
        <dbReference type="Proteomes" id="UP001165652"/>
    </source>
</evidence>
<dbReference type="SUPFAM" id="SSF53850">
    <property type="entry name" value="Periplasmic binding protein-like II"/>
    <property type="match status" value="1"/>
</dbReference>
<feature type="domain" description="HTH lysR-type" evidence="6">
    <location>
        <begin position="2"/>
        <end position="59"/>
    </location>
</feature>
<dbReference type="InterPro" id="IPR036390">
    <property type="entry name" value="WH_DNA-bd_sf"/>
</dbReference>
<dbReference type="PANTHER" id="PTHR30427">
    <property type="entry name" value="TRANSCRIPTIONAL ACTIVATOR PROTEIN LYSR"/>
    <property type="match status" value="1"/>
</dbReference>
<dbReference type="Pfam" id="PF00126">
    <property type="entry name" value="HTH_1"/>
    <property type="match status" value="1"/>
</dbReference>
<reference evidence="7" key="2">
    <citation type="submission" date="2023-02" db="EMBL/GenBank/DDBJ databases">
        <authorList>
            <person name="Rayyan A."/>
            <person name="Meyer T."/>
            <person name="Kyndt J.A."/>
        </authorList>
    </citation>
    <scope>NUCLEOTIDE SEQUENCE</scope>
    <source>
        <strain evidence="7">DSM 9987</strain>
    </source>
</reference>
<gene>
    <name evidence="7" type="ORF">PQJ73_02015</name>
</gene>
<reference evidence="7" key="1">
    <citation type="journal article" date="2023" name="Microbiol Resour">
        <title>Genome Sequences of Rhodoplanes serenus and Two Thermotolerant Strains, Rhodoplanes tepidamans and 'Rhodoplanes cryptolactis,' Further Refine the Genus.</title>
        <authorList>
            <person name="Rayyan A.A."/>
            <person name="Kyndt J.A."/>
        </authorList>
    </citation>
    <scope>NUCLEOTIDE SEQUENCE</scope>
    <source>
        <strain evidence="7">DSM 9987</strain>
    </source>
</reference>
<name>A0ABT5J4S1_RHOTP</name>